<evidence type="ECO:0000313" key="2">
    <source>
        <dbReference type="EMBL" id="KIL73728.1"/>
    </source>
</evidence>
<name>A0ABR5AP26_BACBA</name>
<proteinExistence type="predicted"/>
<reference evidence="2 3" key="1">
    <citation type="submission" date="2015-01" db="EMBL/GenBank/DDBJ databases">
        <title>Genome Assembly of Bacillus badius MTCC 1458.</title>
        <authorList>
            <person name="Verma A."/>
            <person name="Khatri I."/>
            <person name="Mual P."/>
            <person name="Subramanian S."/>
            <person name="Krishnamurthi S."/>
        </authorList>
    </citation>
    <scope>NUCLEOTIDE SEQUENCE [LARGE SCALE GENOMIC DNA]</scope>
    <source>
        <strain evidence="2 3">MTCC 1458</strain>
    </source>
</reference>
<dbReference type="EMBL" id="JXLP01000028">
    <property type="protein sequence ID" value="KIL73728.1"/>
    <property type="molecule type" value="Genomic_DNA"/>
</dbReference>
<protein>
    <recommendedName>
        <fullName evidence="1">Helix-turn-helix domain-containing protein</fullName>
    </recommendedName>
</protein>
<comment type="caution">
    <text evidence="2">The sequence shown here is derived from an EMBL/GenBank/DDBJ whole genome shotgun (WGS) entry which is preliminary data.</text>
</comment>
<organism evidence="2 3">
    <name type="scientific">Bacillus badius</name>
    <dbReference type="NCBI Taxonomy" id="1455"/>
    <lineage>
        <taxon>Bacteria</taxon>
        <taxon>Bacillati</taxon>
        <taxon>Bacillota</taxon>
        <taxon>Bacilli</taxon>
        <taxon>Bacillales</taxon>
        <taxon>Bacillaceae</taxon>
        <taxon>Pseudobacillus</taxon>
    </lineage>
</organism>
<evidence type="ECO:0000313" key="3">
    <source>
        <dbReference type="Proteomes" id="UP000031982"/>
    </source>
</evidence>
<dbReference type="Pfam" id="PF12728">
    <property type="entry name" value="HTH_17"/>
    <property type="match status" value="1"/>
</dbReference>
<dbReference type="RefSeq" id="WP_041114571.1">
    <property type="nucleotide sequence ID" value="NZ_CP082363.1"/>
</dbReference>
<dbReference type="Gene3D" id="1.10.10.10">
    <property type="entry name" value="Winged helix-like DNA-binding domain superfamily/Winged helix DNA-binding domain"/>
    <property type="match status" value="1"/>
</dbReference>
<sequence>MSTQPLTPQQIADYLGVTRETIYRMVRKNEIPHFKIRSRIFFSKETIDAWIRDQEQQAIGM</sequence>
<accession>A0ABR5AP26</accession>
<dbReference type="InterPro" id="IPR036388">
    <property type="entry name" value="WH-like_DNA-bd_sf"/>
</dbReference>
<feature type="domain" description="Helix-turn-helix" evidence="1">
    <location>
        <begin position="6"/>
        <end position="54"/>
    </location>
</feature>
<dbReference type="InterPro" id="IPR041657">
    <property type="entry name" value="HTH_17"/>
</dbReference>
<dbReference type="NCBIfam" id="TIGR01764">
    <property type="entry name" value="excise"/>
    <property type="match status" value="1"/>
</dbReference>
<gene>
    <name evidence="2" type="ORF">SD77_3005</name>
</gene>
<evidence type="ECO:0000259" key="1">
    <source>
        <dbReference type="Pfam" id="PF12728"/>
    </source>
</evidence>
<dbReference type="SUPFAM" id="SSF46955">
    <property type="entry name" value="Putative DNA-binding domain"/>
    <property type="match status" value="1"/>
</dbReference>
<dbReference type="InterPro" id="IPR010093">
    <property type="entry name" value="SinI_DNA-bd"/>
</dbReference>
<dbReference type="Proteomes" id="UP000031982">
    <property type="component" value="Unassembled WGS sequence"/>
</dbReference>
<keyword evidence="3" id="KW-1185">Reference proteome</keyword>
<dbReference type="InterPro" id="IPR009061">
    <property type="entry name" value="DNA-bd_dom_put_sf"/>
</dbReference>